<protein>
    <submittedName>
        <fullName evidence="2">Uncharacterized protein</fullName>
    </submittedName>
</protein>
<dbReference type="OrthoDB" id="3882355at2759"/>
<feature type="compositionally biased region" description="Basic and acidic residues" evidence="1">
    <location>
        <begin position="487"/>
        <end position="498"/>
    </location>
</feature>
<keyword evidence="3" id="KW-1185">Reference proteome</keyword>
<dbReference type="eggNOG" id="ENOG502RP0C">
    <property type="taxonomic scope" value="Eukaryota"/>
</dbReference>
<dbReference type="STRING" id="554155.C5FXB3"/>
<feature type="region of interest" description="Disordered" evidence="1">
    <location>
        <begin position="390"/>
        <end position="533"/>
    </location>
</feature>
<name>C5FXB3_ARTOC</name>
<evidence type="ECO:0000313" key="2">
    <source>
        <dbReference type="EMBL" id="EEQ34953.1"/>
    </source>
</evidence>
<evidence type="ECO:0000313" key="3">
    <source>
        <dbReference type="Proteomes" id="UP000002035"/>
    </source>
</evidence>
<dbReference type="RefSeq" id="XP_002843989.1">
    <property type="nucleotide sequence ID" value="XM_002843943.1"/>
</dbReference>
<feature type="compositionally biased region" description="Polar residues" evidence="1">
    <location>
        <begin position="448"/>
        <end position="463"/>
    </location>
</feature>
<dbReference type="EMBL" id="DS995707">
    <property type="protein sequence ID" value="EEQ34953.1"/>
    <property type="molecule type" value="Genomic_DNA"/>
</dbReference>
<feature type="compositionally biased region" description="Basic and acidic residues" evidence="1">
    <location>
        <begin position="428"/>
        <end position="439"/>
    </location>
</feature>
<dbReference type="HOGENOM" id="CLU_438674_0_0_1"/>
<organism evidence="2 3">
    <name type="scientific">Arthroderma otae (strain ATCC MYA-4605 / CBS 113480)</name>
    <name type="common">Microsporum canis</name>
    <dbReference type="NCBI Taxonomy" id="554155"/>
    <lineage>
        <taxon>Eukaryota</taxon>
        <taxon>Fungi</taxon>
        <taxon>Dikarya</taxon>
        <taxon>Ascomycota</taxon>
        <taxon>Pezizomycotina</taxon>
        <taxon>Eurotiomycetes</taxon>
        <taxon>Eurotiomycetidae</taxon>
        <taxon>Onygenales</taxon>
        <taxon>Arthrodermataceae</taxon>
        <taxon>Microsporum</taxon>
    </lineage>
</organism>
<accession>C5FXB3</accession>
<dbReference type="GeneID" id="9225551"/>
<reference evidence="3" key="1">
    <citation type="journal article" date="2012" name="MBio">
        <title>Comparative genome analysis of Trichophyton rubrum and related dermatophytes reveals candidate genes involved in infection.</title>
        <authorList>
            <person name="Martinez D.A."/>
            <person name="Oliver B.G."/>
            <person name="Graeser Y."/>
            <person name="Goldberg J.M."/>
            <person name="Li W."/>
            <person name="Martinez-Rossi N.M."/>
            <person name="Monod M."/>
            <person name="Shelest E."/>
            <person name="Barton R.C."/>
            <person name="Birch E."/>
            <person name="Brakhage A.A."/>
            <person name="Chen Z."/>
            <person name="Gurr S.J."/>
            <person name="Heiman D."/>
            <person name="Heitman J."/>
            <person name="Kosti I."/>
            <person name="Rossi A."/>
            <person name="Saif S."/>
            <person name="Samalova M."/>
            <person name="Saunders C.W."/>
            <person name="Shea T."/>
            <person name="Summerbell R.C."/>
            <person name="Xu J."/>
            <person name="Young S."/>
            <person name="Zeng Q."/>
            <person name="Birren B.W."/>
            <person name="Cuomo C.A."/>
            <person name="White T.C."/>
        </authorList>
    </citation>
    <scope>NUCLEOTIDE SEQUENCE [LARGE SCALE GENOMIC DNA]</scope>
    <source>
        <strain evidence="3">ATCC MYA-4605 / CBS 113480</strain>
    </source>
</reference>
<sequence>MGSHPQGRLFRFKGNDTQYLEYLERELLQAQKYITLICPSSNYSGSPGGLRPSLAGDGIRVAGKSGSQGQLGPVALEPASPISPPAQVEKTTDNTTCFTGNSNSKVELEFIPFNPVNPSVSPPTQDSGRWKTELNDLLSNIQEARDWGAPVPPEEIDGLLLRYKVQFNSESDGVYDNDKGDKGYDEPIPTSTDVAPEFYSWYKSYYAYAAHTSRALKSHSGAGSRLAFRVVIVSLMCIVLLDVGVSLDTVNSILSSCFPNPEKMTKNTLREYRRGARWVNSRVLQLIEEGWSNRSAELFFRYGRSICQYKQICGNKKSEILFITELRKKGKPVPPLEGDQMPISIPCIIKRYIGKYVSLERICEVLSYKNLSYNYEYTAWIYSRFYSPDSDKTTYPSPPPISLNDDDTGEVKSATETQSSLMLPSGRSEGDISDYRPYTEGDLDDSETTSTPHPKTNQRTDNPQMPADAAETRTKQTNKRPYLAGSDSRDSQRRRLSSEIEGIPRGSSHSVTEGATESREQPFLENQPSQPDNGAWRFPWVNNATLSNTAQLPTETLFELDPNFVIDSLDTVSLYQSPHTTTIRENTDTSIEYYQVEPNALPPYDLSIRYFQLFDYLAWPLTA</sequence>
<evidence type="ECO:0000256" key="1">
    <source>
        <dbReference type="SAM" id="MobiDB-lite"/>
    </source>
</evidence>
<dbReference type="VEuPathDB" id="FungiDB:MCYG_07772"/>
<dbReference type="Proteomes" id="UP000002035">
    <property type="component" value="Unassembled WGS sequence"/>
</dbReference>
<proteinExistence type="predicted"/>
<dbReference type="AlphaFoldDB" id="C5FXB3"/>
<gene>
    <name evidence="2" type="ORF">MCYG_07772</name>
</gene>